<keyword evidence="1" id="KW-0812">Transmembrane</keyword>
<name>A0A059CJ94_EUCGR</name>
<protein>
    <submittedName>
        <fullName evidence="2">Uncharacterized protein</fullName>
    </submittedName>
</protein>
<dbReference type="Gramene" id="KCW78508">
    <property type="protein sequence ID" value="KCW78508"/>
    <property type="gene ID" value="EUGRSUZ_D02647"/>
</dbReference>
<feature type="transmembrane region" description="Helical" evidence="1">
    <location>
        <begin position="80"/>
        <end position="103"/>
    </location>
</feature>
<organism evidence="2">
    <name type="scientific">Eucalyptus grandis</name>
    <name type="common">Flooded gum</name>
    <dbReference type="NCBI Taxonomy" id="71139"/>
    <lineage>
        <taxon>Eukaryota</taxon>
        <taxon>Viridiplantae</taxon>
        <taxon>Streptophyta</taxon>
        <taxon>Embryophyta</taxon>
        <taxon>Tracheophyta</taxon>
        <taxon>Spermatophyta</taxon>
        <taxon>Magnoliopsida</taxon>
        <taxon>eudicotyledons</taxon>
        <taxon>Gunneridae</taxon>
        <taxon>Pentapetalae</taxon>
        <taxon>rosids</taxon>
        <taxon>malvids</taxon>
        <taxon>Myrtales</taxon>
        <taxon>Myrtaceae</taxon>
        <taxon>Myrtoideae</taxon>
        <taxon>Eucalypteae</taxon>
        <taxon>Eucalyptus</taxon>
    </lineage>
</organism>
<proteinExistence type="predicted"/>
<gene>
    <name evidence="2" type="ORF">EUGRSUZ_D02647</name>
</gene>
<dbReference type="AlphaFoldDB" id="A0A059CJ94"/>
<sequence>MRREPPHRKMLTRLSILSKRWDVTDCVLHPYFICAVSQRRRERWLSRSSSLSKRAAQPESMRRGFTSSNLSAGDATPPNWFVFSFSIFFIFFFFLLILWAVAFSRARSTTDPLIPSTSSPPARSEWLAEMASVVVPLPKREAETAAAGGVGRTTRSGGVRIPKQASCGCG</sequence>
<dbReference type="EMBL" id="KK198756">
    <property type="protein sequence ID" value="KCW78508.1"/>
    <property type="molecule type" value="Genomic_DNA"/>
</dbReference>
<accession>A0A059CJ94</accession>
<dbReference type="InParanoid" id="A0A059CJ94"/>
<evidence type="ECO:0000313" key="2">
    <source>
        <dbReference type="EMBL" id="KCW78508.1"/>
    </source>
</evidence>
<keyword evidence="1" id="KW-1133">Transmembrane helix</keyword>
<reference evidence="2" key="1">
    <citation type="submission" date="2013-07" db="EMBL/GenBank/DDBJ databases">
        <title>The genome of Eucalyptus grandis.</title>
        <authorList>
            <person name="Schmutz J."/>
            <person name="Hayes R."/>
            <person name="Myburg A."/>
            <person name="Tuskan G."/>
            <person name="Grattapaglia D."/>
            <person name="Rokhsar D.S."/>
        </authorList>
    </citation>
    <scope>NUCLEOTIDE SEQUENCE</scope>
    <source>
        <tissue evidence="2">Leaf extractions</tissue>
    </source>
</reference>
<evidence type="ECO:0000256" key="1">
    <source>
        <dbReference type="SAM" id="Phobius"/>
    </source>
</evidence>
<keyword evidence="1" id="KW-0472">Membrane</keyword>